<protein>
    <recommendedName>
        <fullName evidence="3">YkgJ family cysteine cluster protein</fullName>
    </recommendedName>
</protein>
<gene>
    <name evidence="1" type="ORF">HXW94_05055</name>
</gene>
<evidence type="ECO:0008006" key="3">
    <source>
        <dbReference type="Google" id="ProtNLM"/>
    </source>
</evidence>
<evidence type="ECO:0000313" key="2">
    <source>
        <dbReference type="Proteomes" id="UP000553343"/>
    </source>
</evidence>
<sequence>MTYITKFNKVVNTLEKIYILFDTAMAAFPFACAKQCSDCCTCNVTATGLEIAYIQDRLKGRALDDIRMRLARTGQRRRFRPLQTTNGFALACMEGRDTEEEENDPSWGTCPLLEDGICTIYPVRPLGCRVMMSTTPCRQTGQADMPFLALTITTIFMQFVEHLDAGGLYGSFLDLLEHAGNNALGCNGLPGKDNIPGTVQNLKIPALMIPPEHVKKTQDLVQSLGSIIRENNCSST</sequence>
<accession>A0A850SZX7</accession>
<dbReference type="EMBL" id="JACADJ010000010">
    <property type="protein sequence ID" value="NWH04361.1"/>
    <property type="molecule type" value="Genomic_DNA"/>
</dbReference>
<proteinExistence type="predicted"/>
<comment type="caution">
    <text evidence="1">The sequence shown here is derived from an EMBL/GenBank/DDBJ whole genome shotgun (WGS) entry which is preliminary data.</text>
</comment>
<organism evidence="1 2">
    <name type="scientific">Desulfobacter latus</name>
    <dbReference type="NCBI Taxonomy" id="2292"/>
    <lineage>
        <taxon>Bacteria</taxon>
        <taxon>Pseudomonadati</taxon>
        <taxon>Thermodesulfobacteriota</taxon>
        <taxon>Desulfobacteria</taxon>
        <taxon>Desulfobacterales</taxon>
        <taxon>Desulfobacteraceae</taxon>
        <taxon>Desulfobacter</taxon>
    </lineage>
</organism>
<reference evidence="1 2" key="1">
    <citation type="submission" date="2020-06" db="EMBL/GenBank/DDBJ databases">
        <title>High-quality draft genome of sulfate reducer Desulfobacter latus type strain AcrS2 isolated from marine sediment.</title>
        <authorList>
            <person name="Hoppe M."/>
            <person name="Larsen C.K."/>
            <person name="Marshall I.P.G."/>
            <person name="Schramm A."/>
            <person name="Marietou A.G."/>
        </authorList>
    </citation>
    <scope>NUCLEOTIDE SEQUENCE [LARGE SCALE GENOMIC DNA]</scope>
    <source>
        <strain evidence="1 2">AcRS2</strain>
    </source>
</reference>
<keyword evidence="2" id="KW-1185">Reference proteome</keyword>
<dbReference type="AlphaFoldDB" id="A0A850SZX7"/>
<name>A0A850SZX7_9BACT</name>
<dbReference type="RefSeq" id="WP_178365814.1">
    <property type="nucleotide sequence ID" value="NZ_JACADJ010000010.1"/>
</dbReference>
<dbReference type="Proteomes" id="UP000553343">
    <property type="component" value="Unassembled WGS sequence"/>
</dbReference>
<evidence type="ECO:0000313" key="1">
    <source>
        <dbReference type="EMBL" id="NWH04361.1"/>
    </source>
</evidence>